<name>A0A6J6MDH3_9ZZZZ</name>
<dbReference type="GO" id="GO:0005524">
    <property type="term" value="F:ATP binding"/>
    <property type="evidence" value="ECO:0007669"/>
    <property type="project" value="InterPro"/>
</dbReference>
<dbReference type="GO" id="GO:0006260">
    <property type="term" value="P:DNA replication"/>
    <property type="evidence" value="ECO:0007669"/>
    <property type="project" value="InterPro"/>
</dbReference>
<protein>
    <submittedName>
        <fullName evidence="2">Unannotated protein</fullName>
    </submittedName>
</protein>
<organism evidence="2">
    <name type="scientific">freshwater metagenome</name>
    <dbReference type="NCBI Taxonomy" id="449393"/>
    <lineage>
        <taxon>unclassified sequences</taxon>
        <taxon>metagenomes</taxon>
        <taxon>ecological metagenomes</taxon>
    </lineage>
</organism>
<dbReference type="PANTHER" id="PTHR30153:SF2">
    <property type="entry name" value="REPLICATIVE DNA HELICASE"/>
    <property type="match status" value="1"/>
</dbReference>
<dbReference type="Gene3D" id="3.40.50.300">
    <property type="entry name" value="P-loop containing nucleotide triphosphate hydrolases"/>
    <property type="match status" value="1"/>
</dbReference>
<dbReference type="PANTHER" id="PTHR30153">
    <property type="entry name" value="REPLICATIVE DNA HELICASE DNAB"/>
    <property type="match status" value="1"/>
</dbReference>
<dbReference type="AlphaFoldDB" id="A0A6J6MDH3"/>
<gene>
    <name evidence="2" type="ORF">UFOPK2292_00826</name>
</gene>
<dbReference type="Pfam" id="PF03796">
    <property type="entry name" value="DnaB_C"/>
    <property type="match status" value="1"/>
</dbReference>
<dbReference type="SUPFAM" id="SSF52540">
    <property type="entry name" value="P-loop containing nucleoside triphosphate hydrolases"/>
    <property type="match status" value="1"/>
</dbReference>
<reference evidence="2" key="1">
    <citation type="submission" date="2020-05" db="EMBL/GenBank/DDBJ databases">
        <authorList>
            <person name="Chiriac C."/>
            <person name="Salcher M."/>
            <person name="Ghai R."/>
            <person name="Kavagutti S V."/>
        </authorList>
    </citation>
    <scope>NUCLEOTIDE SEQUENCE</scope>
</reference>
<sequence>MIDYLQLMGGDGRPENRQLEVSEISRKLKLLAREFKIPILALSQLSRGLEARTDKRPTLSDLRESGALEQDADVVMFLYRDEVYNPDNKDELGAAELSISKHRAGPLGKVRLAWLGAYTRFENFATDSNSDL</sequence>
<dbReference type="InterPro" id="IPR027417">
    <property type="entry name" value="P-loop_NTPase"/>
</dbReference>
<accession>A0A6J6MDH3</accession>
<evidence type="ECO:0000313" key="2">
    <source>
        <dbReference type="EMBL" id="CAB4671429.1"/>
    </source>
</evidence>
<proteinExistence type="predicted"/>
<evidence type="ECO:0000259" key="1">
    <source>
        <dbReference type="PROSITE" id="PS51199"/>
    </source>
</evidence>
<dbReference type="InterPro" id="IPR007694">
    <property type="entry name" value="DNA_helicase_DnaB-like_C"/>
</dbReference>
<dbReference type="GO" id="GO:0005829">
    <property type="term" value="C:cytosol"/>
    <property type="evidence" value="ECO:0007669"/>
    <property type="project" value="TreeGrafter"/>
</dbReference>
<dbReference type="GO" id="GO:0003678">
    <property type="term" value="F:DNA helicase activity"/>
    <property type="evidence" value="ECO:0007669"/>
    <property type="project" value="InterPro"/>
</dbReference>
<dbReference type="PROSITE" id="PS51199">
    <property type="entry name" value="SF4_HELICASE"/>
    <property type="match status" value="1"/>
</dbReference>
<dbReference type="EMBL" id="CAEZWU010000115">
    <property type="protein sequence ID" value="CAB4671429.1"/>
    <property type="molecule type" value="Genomic_DNA"/>
</dbReference>
<feature type="domain" description="SF4 helicase" evidence="1">
    <location>
        <begin position="1"/>
        <end position="128"/>
    </location>
</feature>